<feature type="compositionally biased region" description="Polar residues" evidence="1">
    <location>
        <begin position="1"/>
        <end position="11"/>
    </location>
</feature>
<evidence type="ECO:0000256" key="1">
    <source>
        <dbReference type="SAM" id="MobiDB-lite"/>
    </source>
</evidence>
<evidence type="ECO:0008006" key="4">
    <source>
        <dbReference type="Google" id="ProtNLM"/>
    </source>
</evidence>
<protein>
    <recommendedName>
        <fullName evidence="4">PXA domain-containing protein</fullName>
    </recommendedName>
</protein>
<gene>
    <name evidence="2" type="ORF">RRF57_003599</name>
</gene>
<name>A0AAN7UKZ9_9PEZI</name>
<organism evidence="2 3">
    <name type="scientific">Xylaria bambusicola</name>
    <dbReference type="NCBI Taxonomy" id="326684"/>
    <lineage>
        <taxon>Eukaryota</taxon>
        <taxon>Fungi</taxon>
        <taxon>Dikarya</taxon>
        <taxon>Ascomycota</taxon>
        <taxon>Pezizomycotina</taxon>
        <taxon>Sordariomycetes</taxon>
        <taxon>Xylariomycetidae</taxon>
        <taxon>Xylariales</taxon>
        <taxon>Xylariaceae</taxon>
        <taxon>Xylaria</taxon>
    </lineage>
</organism>
<comment type="caution">
    <text evidence="2">The sequence shown here is derived from an EMBL/GenBank/DDBJ whole genome shotgun (WGS) entry which is preliminary data.</text>
</comment>
<feature type="region of interest" description="Disordered" evidence="1">
    <location>
        <begin position="1"/>
        <end position="31"/>
    </location>
</feature>
<proteinExistence type="predicted"/>
<dbReference type="Proteomes" id="UP001305414">
    <property type="component" value="Unassembled WGS sequence"/>
</dbReference>
<reference evidence="2 3" key="1">
    <citation type="submission" date="2023-10" db="EMBL/GenBank/DDBJ databases">
        <title>Draft genome sequence of Xylaria bambusicola isolate GMP-LS, the root and basal stem rot pathogen of sugarcane in Indonesia.</title>
        <authorList>
            <person name="Selvaraj P."/>
            <person name="Muralishankar V."/>
            <person name="Muruganantham S."/>
            <person name="Sp S."/>
            <person name="Haryani S."/>
            <person name="Lau K.J.X."/>
            <person name="Naqvi N.I."/>
        </authorList>
    </citation>
    <scope>NUCLEOTIDE SEQUENCE [LARGE SCALE GENOMIC DNA]</scope>
    <source>
        <strain evidence="2">GMP-LS</strain>
    </source>
</reference>
<evidence type="ECO:0000313" key="2">
    <source>
        <dbReference type="EMBL" id="KAK5627884.1"/>
    </source>
</evidence>
<accession>A0AAN7UKZ9</accession>
<sequence>MLNDATLSSQRGRQEHRPNESVRSLTEHDNEDEARILSEIETGIVDIFSDAYCNKHLVYGILELVLVRLVPELAEKGVGELWEERLH</sequence>
<dbReference type="EMBL" id="JAWHQM010000006">
    <property type="protein sequence ID" value="KAK5627884.1"/>
    <property type="molecule type" value="Genomic_DNA"/>
</dbReference>
<keyword evidence="3" id="KW-1185">Reference proteome</keyword>
<dbReference type="AlphaFoldDB" id="A0AAN7UKZ9"/>
<feature type="compositionally biased region" description="Basic and acidic residues" evidence="1">
    <location>
        <begin position="12"/>
        <end position="31"/>
    </location>
</feature>
<evidence type="ECO:0000313" key="3">
    <source>
        <dbReference type="Proteomes" id="UP001305414"/>
    </source>
</evidence>